<evidence type="ECO:0000313" key="2">
    <source>
        <dbReference type="Proteomes" id="UP001143548"/>
    </source>
</evidence>
<dbReference type="Proteomes" id="UP001143548">
    <property type="component" value="Unassembled WGS sequence"/>
</dbReference>
<dbReference type="EMBL" id="BROQ01000108">
    <property type="protein sequence ID" value="GKZ25327.1"/>
    <property type="molecule type" value="Genomic_DNA"/>
</dbReference>
<reference evidence="1" key="1">
    <citation type="submission" date="2022-07" db="EMBL/GenBank/DDBJ databases">
        <title>Taxonomy of Aspergillus series Nigri: significant species reduction supported by multi-species coalescent approaches.</title>
        <authorList>
            <person name="Bian C."/>
            <person name="Kusuya Y."/>
            <person name="Sklenar F."/>
            <person name="D'hooge E."/>
            <person name="Yaguchi T."/>
            <person name="Takahashi H."/>
            <person name="Hubka V."/>
        </authorList>
    </citation>
    <scope>NUCLEOTIDE SEQUENCE</scope>
    <source>
        <strain evidence="1">CBS 733.88</strain>
    </source>
</reference>
<name>A0A9W6DSD5_9EURO</name>
<dbReference type="SUPFAM" id="SSF56112">
    <property type="entry name" value="Protein kinase-like (PK-like)"/>
    <property type="match status" value="1"/>
</dbReference>
<organism evidence="1 2">
    <name type="scientific">Aspergillus brasiliensis</name>
    <dbReference type="NCBI Taxonomy" id="319629"/>
    <lineage>
        <taxon>Eukaryota</taxon>
        <taxon>Fungi</taxon>
        <taxon>Dikarya</taxon>
        <taxon>Ascomycota</taxon>
        <taxon>Pezizomycotina</taxon>
        <taxon>Eurotiomycetes</taxon>
        <taxon>Eurotiomycetidae</taxon>
        <taxon>Eurotiales</taxon>
        <taxon>Aspergillaceae</taxon>
        <taxon>Aspergillus</taxon>
        <taxon>Aspergillus subgen. Circumdati</taxon>
    </lineage>
</organism>
<evidence type="ECO:0008006" key="3">
    <source>
        <dbReference type="Google" id="ProtNLM"/>
    </source>
</evidence>
<protein>
    <recommendedName>
        <fullName evidence="3">Alpha-galactosidase A</fullName>
    </recommendedName>
</protein>
<sequence>MSSPHPSPTILSMDVSSRDDSDYRILLQTQVRYLTIRPGTFDRTTLSMPLSSLPNLPDEPTWNTAYISRDPISGELTVDLQNRDLFGITDIWHPSQIDCLKLKRTRQLTATTFEATYGSTEPLSAAAILESSITVIAKVARFEWEIPRLSRETTTYKILQGTDLAPRFLGHVHEHGRVIGFILEKIEGRAAGVEDLPGCQEVLGRLHGLGILHGDVNRYNFVVRDDGNTVHLIDFENSRQAKGATALMRAEMDSLGEQLVEETGRGAGFVRLK</sequence>
<proteinExistence type="predicted"/>
<dbReference type="InterPro" id="IPR011009">
    <property type="entry name" value="Kinase-like_dom_sf"/>
</dbReference>
<dbReference type="AlphaFoldDB" id="A0A9W6DSD5"/>
<evidence type="ECO:0000313" key="1">
    <source>
        <dbReference type="EMBL" id="GKZ25327.1"/>
    </source>
</evidence>
<gene>
    <name evidence="1" type="ORF">AbraCBS73388_000792</name>
</gene>
<comment type="caution">
    <text evidence="1">The sequence shown here is derived from an EMBL/GenBank/DDBJ whole genome shotgun (WGS) entry which is preliminary data.</text>
</comment>
<dbReference type="Gene3D" id="1.10.510.10">
    <property type="entry name" value="Transferase(Phosphotransferase) domain 1"/>
    <property type="match status" value="1"/>
</dbReference>
<accession>A0A9W6DSD5</accession>